<gene>
    <name evidence="1" type="ORF">LOC62_02G001942</name>
</gene>
<dbReference type="Gene3D" id="1.10.287.370">
    <property type="match status" value="1"/>
</dbReference>
<sequence length="145" mass="15359">MSSTAYSAHLQRTVVPQLAAVRDAIAGVDGDIADYEQVARRLARSDPSRSHKTPAELGVGVWVDTVVHDASVVTLDLGLDVHMSLPVAEAAAYATKRAEVLRKKRAALVLREERLSWEVEQFEGAIKEAGAREAAAGAAPSAASS</sequence>
<dbReference type="SUPFAM" id="SSF46579">
    <property type="entry name" value="Prefoldin"/>
    <property type="match status" value="1"/>
</dbReference>
<dbReference type="GeneID" id="87805193"/>
<protein>
    <submittedName>
        <fullName evidence="1">Uncharacterized protein</fullName>
    </submittedName>
</protein>
<reference evidence="1" key="1">
    <citation type="submission" date="2023-10" db="EMBL/GenBank/DDBJ databases">
        <authorList>
            <person name="Noh H."/>
        </authorList>
    </citation>
    <scope>NUCLEOTIDE SEQUENCE</scope>
    <source>
        <strain evidence="1">DUCC4014</strain>
    </source>
</reference>
<dbReference type="InterPro" id="IPR009053">
    <property type="entry name" value="Prefoldin"/>
</dbReference>
<dbReference type="InterPro" id="IPR004127">
    <property type="entry name" value="Prefoldin_subunit_alpha"/>
</dbReference>
<keyword evidence="2" id="KW-1185">Reference proteome</keyword>
<dbReference type="AlphaFoldDB" id="A0AAF0Y531"/>
<dbReference type="Proteomes" id="UP000827549">
    <property type="component" value="Chromosome 2"/>
</dbReference>
<evidence type="ECO:0000313" key="2">
    <source>
        <dbReference type="Proteomes" id="UP000827549"/>
    </source>
</evidence>
<dbReference type="RefSeq" id="XP_062624426.1">
    <property type="nucleotide sequence ID" value="XM_062768442.1"/>
</dbReference>
<dbReference type="EMBL" id="CP086715">
    <property type="protein sequence ID" value="WOO78394.1"/>
    <property type="molecule type" value="Genomic_DNA"/>
</dbReference>
<name>A0AAF0Y531_9TREE</name>
<accession>A0AAF0Y531</accession>
<evidence type="ECO:0000313" key="1">
    <source>
        <dbReference type="EMBL" id="WOO78394.1"/>
    </source>
</evidence>
<dbReference type="Pfam" id="PF02996">
    <property type="entry name" value="Prefoldin"/>
    <property type="match status" value="1"/>
</dbReference>
<organism evidence="1 2">
    <name type="scientific">Vanrija pseudolonga</name>
    <dbReference type="NCBI Taxonomy" id="143232"/>
    <lineage>
        <taxon>Eukaryota</taxon>
        <taxon>Fungi</taxon>
        <taxon>Dikarya</taxon>
        <taxon>Basidiomycota</taxon>
        <taxon>Agaricomycotina</taxon>
        <taxon>Tremellomycetes</taxon>
        <taxon>Trichosporonales</taxon>
        <taxon>Trichosporonaceae</taxon>
        <taxon>Vanrija</taxon>
    </lineage>
</organism>
<proteinExistence type="predicted"/>